<keyword evidence="12" id="KW-1185">Reference proteome</keyword>
<dbReference type="PANTHER" id="PTHR21502:SF3">
    <property type="entry name" value="CILIUM ASSEMBLY PROTEIN DZIP1L"/>
    <property type="match status" value="1"/>
</dbReference>
<feature type="compositionally biased region" description="Low complexity" evidence="9">
    <location>
        <begin position="347"/>
        <end position="376"/>
    </location>
</feature>
<evidence type="ECO:0000256" key="9">
    <source>
        <dbReference type="SAM" id="MobiDB-lite"/>
    </source>
</evidence>
<keyword evidence="5" id="KW-0206">Cytoskeleton</keyword>
<feature type="compositionally biased region" description="Acidic residues" evidence="9">
    <location>
        <begin position="449"/>
        <end position="459"/>
    </location>
</feature>
<keyword evidence="7" id="KW-0479">Metal-binding</keyword>
<evidence type="ECO:0000256" key="8">
    <source>
        <dbReference type="SAM" id="Coils"/>
    </source>
</evidence>
<evidence type="ECO:0000256" key="4">
    <source>
        <dbReference type="ARBA" id="ARBA00023054"/>
    </source>
</evidence>
<feature type="coiled-coil region" evidence="8">
    <location>
        <begin position="173"/>
        <end position="218"/>
    </location>
</feature>
<dbReference type="InterPro" id="IPR051241">
    <property type="entry name" value="DZIP_RILPL"/>
</dbReference>
<organism evidence="11 12">
    <name type="scientific">Tritrichomonas foetus</name>
    <dbReference type="NCBI Taxonomy" id="1144522"/>
    <lineage>
        <taxon>Eukaryota</taxon>
        <taxon>Metamonada</taxon>
        <taxon>Parabasalia</taxon>
        <taxon>Tritrichomonadida</taxon>
        <taxon>Tritrichomonadidae</taxon>
        <taxon>Tritrichomonas</taxon>
    </lineage>
</organism>
<evidence type="ECO:0000256" key="7">
    <source>
        <dbReference type="PROSITE-ProRule" id="PRU00042"/>
    </source>
</evidence>
<protein>
    <recommendedName>
        <fullName evidence="10">C2H2-type domain-containing protein</fullName>
    </recommendedName>
</protein>
<gene>
    <name evidence="11" type="ORF">TRFO_38342</name>
</gene>
<proteinExistence type="inferred from homology"/>
<dbReference type="OrthoDB" id="515971at2759"/>
<dbReference type="GO" id="GO:0005814">
    <property type="term" value="C:centriole"/>
    <property type="evidence" value="ECO:0007669"/>
    <property type="project" value="UniProtKB-SubCell"/>
</dbReference>
<comment type="caution">
    <text evidence="11">The sequence shown here is derived from an EMBL/GenBank/DDBJ whole genome shotgun (WGS) entry which is preliminary data.</text>
</comment>
<evidence type="ECO:0000259" key="10">
    <source>
        <dbReference type="PROSITE" id="PS50157"/>
    </source>
</evidence>
<keyword evidence="6" id="KW-0966">Cell projection</keyword>
<evidence type="ECO:0000256" key="1">
    <source>
        <dbReference type="ARBA" id="ARBA00004114"/>
    </source>
</evidence>
<dbReference type="RefSeq" id="XP_068348665.1">
    <property type="nucleotide sequence ID" value="XM_068511982.1"/>
</dbReference>
<dbReference type="GO" id="GO:0008270">
    <property type="term" value="F:zinc ion binding"/>
    <property type="evidence" value="ECO:0007669"/>
    <property type="project" value="UniProtKB-KW"/>
</dbReference>
<dbReference type="VEuPathDB" id="TrichDB:TRFO_38342"/>
<dbReference type="GO" id="GO:0005737">
    <property type="term" value="C:cytoplasm"/>
    <property type="evidence" value="ECO:0007669"/>
    <property type="project" value="TreeGrafter"/>
</dbReference>
<evidence type="ECO:0000313" key="11">
    <source>
        <dbReference type="EMBL" id="OHS95528.1"/>
    </source>
</evidence>
<sequence length="459" mass="52371">MKQTPPFLPHYSNPTKFPGLDWNFIGSCDPILIRETKDFRALQQFISSFMNSTLNPNDKAILSHPLSYKLIQLLQITTQYMFDCQTELSSTISDLEDKNELYKQKIRLLVKAQNRSSALLRDAYHDFEKCPVCGKKFKAMRYVDRHMQSCHSEHLLAWKSLRINNPIDPSEQVKELQDEITYLKDMLNKQTRQFMDSIQNFNQRLEAQKRDFKRKKKTVPTIEHIEIDPTHSDSKVNYPPIISENYRPNPLGQEILHVEQLTDSSGSDYENIDDACNKIEKKAGKNSVNIHLGLGANYITPKQVEDILKYNNPAYRQFYQSAKAQLEKDIPMPDKQKKKPPKSFFVPQSSTTTSTSTPQSSLFVVSSGSESSSQSSKNINQRPTTSNSNNTNTSNNNTNNTGKSSSNSNRINPSNEVRIRPETYSSDYNAESASDEGNVSNGELMPISSDEDDYNDQSF</sequence>
<feature type="region of interest" description="Disordered" evidence="9">
    <location>
        <begin position="331"/>
        <end position="459"/>
    </location>
</feature>
<feature type="compositionally biased region" description="Polar residues" evidence="9">
    <location>
        <begin position="423"/>
        <end position="441"/>
    </location>
</feature>
<dbReference type="InterPro" id="IPR032714">
    <property type="entry name" value="DZIP1_N"/>
</dbReference>
<keyword evidence="7" id="KW-0862">Zinc</keyword>
<dbReference type="GeneID" id="94846686"/>
<evidence type="ECO:0000256" key="5">
    <source>
        <dbReference type="ARBA" id="ARBA00023212"/>
    </source>
</evidence>
<dbReference type="EMBL" id="MLAK01001238">
    <property type="protein sequence ID" value="OHS95528.1"/>
    <property type="molecule type" value="Genomic_DNA"/>
</dbReference>
<dbReference type="PANTHER" id="PTHR21502">
    <property type="entry name" value="ZINC FINGER PROTEIN DZIP1"/>
    <property type="match status" value="1"/>
</dbReference>
<evidence type="ECO:0000256" key="3">
    <source>
        <dbReference type="ARBA" id="ARBA00009131"/>
    </source>
</evidence>
<dbReference type="AlphaFoldDB" id="A0A1J4J8R2"/>
<keyword evidence="5" id="KW-0963">Cytoplasm</keyword>
<dbReference type="PROSITE" id="PS00028">
    <property type="entry name" value="ZINC_FINGER_C2H2_1"/>
    <property type="match status" value="1"/>
</dbReference>
<feature type="coiled-coil region" evidence="8">
    <location>
        <begin position="85"/>
        <end position="115"/>
    </location>
</feature>
<name>A0A1J4J8R2_9EUKA</name>
<dbReference type="Proteomes" id="UP000179807">
    <property type="component" value="Unassembled WGS sequence"/>
</dbReference>
<accession>A0A1J4J8R2</accession>
<feature type="domain" description="C2H2-type" evidence="10">
    <location>
        <begin position="128"/>
        <end position="152"/>
    </location>
</feature>
<comment type="subcellular location">
    <subcellularLocation>
        <location evidence="2">Cytoplasm</location>
        <location evidence="2">Cytoskeleton</location>
        <location evidence="2">Cilium basal body</location>
    </subcellularLocation>
    <subcellularLocation>
        <location evidence="1">Cytoplasm</location>
        <location evidence="1">Cytoskeleton</location>
        <location evidence="1">Microtubule organizing center</location>
        <location evidence="1">Centrosome</location>
        <location evidence="1">Centriole</location>
    </subcellularLocation>
</comment>
<dbReference type="PROSITE" id="PS50157">
    <property type="entry name" value="ZINC_FINGER_C2H2_2"/>
    <property type="match status" value="1"/>
</dbReference>
<evidence type="ECO:0000256" key="2">
    <source>
        <dbReference type="ARBA" id="ARBA00004120"/>
    </source>
</evidence>
<comment type="similarity">
    <text evidence="3">Belongs to the DZIP C2H2-type zinc-finger protein family.</text>
</comment>
<dbReference type="InterPro" id="IPR013087">
    <property type="entry name" value="Znf_C2H2_type"/>
</dbReference>
<keyword evidence="4 8" id="KW-0175">Coiled coil</keyword>
<evidence type="ECO:0000256" key="6">
    <source>
        <dbReference type="ARBA" id="ARBA00023273"/>
    </source>
</evidence>
<evidence type="ECO:0000313" key="12">
    <source>
        <dbReference type="Proteomes" id="UP000179807"/>
    </source>
</evidence>
<dbReference type="Pfam" id="PF13815">
    <property type="entry name" value="Dzip-like_N"/>
    <property type="match status" value="1"/>
</dbReference>
<keyword evidence="7" id="KW-0863">Zinc-finger</keyword>
<feature type="compositionally biased region" description="Low complexity" evidence="9">
    <location>
        <begin position="384"/>
        <end position="415"/>
    </location>
</feature>
<reference evidence="11" key="1">
    <citation type="submission" date="2016-10" db="EMBL/GenBank/DDBJ databases">
        <authorList>
            <person name="Benchimol M."/>
            <person name="Almeida L.G."/>
            <person name="Vasconcelos A.T."/>
            <person name="Perreira-Neves A."/>
            <person name="Rosa I.A."/>
            <person name="Tasca T."/>
            <person name="Bogo M.R."/>
            <person name="de Souza W."/>
        </authorList>
    </citation>
    <scope>NUCLEOTIDE SEQUENCE [LARGE SCALE GENOMIC DNA]</scope>
    <source>
        <strain evidence="11">K</strain>
    </source>
</reference>